<dbReference type="Gene3D" id="2.70.70.10">
    <property type="entry name" value="Glucose Permease (Domain IIA)"/>
    <property type="match status" value="1"/>
</dbReference>
<dbReference type="CDD" id="cd12797">
    <property type="entry name" value="M23_peptidase"/>
    <property type="match status" value="1"/>
</dbReference>
<feature type="domain" description="Opacity-associated protein A LysM-like" evidence="10">
    <location>
        <begin position="91"/>
        <end position="171"/>
    </location>
</feature>
<evidence type="ECO:0000259" key="10">
    <source>
        <dbReference type="Pfam" id="PF04225"/>
    </source>
</evidence>
<dbReference type="Proteomes" id="UP000000466">
    <property type="component" value="Chromosome"/>
</dbReference>
<dbReference type="AlphaFoldDB" id="K4KLG7"/>
<evidence type="ECO:0000256" key="8">
    <source>
        <dbReference type="SAM" id="Phobius"/>
    </source>
</evidence>
<dbReference type="Gene3D" id="3.10.450.350">
    <property type="match status" value="2"/>
</dbReference>
<dbReference type="InterPro" id="IPR050570">
    <property type="entry name" value="Cell_wall_metabolism_enzyme"/>
</dbReference>
<evidence type="ECO:0000256" key="1">
    <source>
        <dbReference type="ARBA" id="ARBA00001947"/>
    </source>
</evidence>
<dbReference type="STRING" id="1117647.M5M_09400"/>
<dbReference type="GO" id="GO:0030313">
    <property type="term" value="C:cell envelope"/>
    <property type="evidence" value="ECO:0007669"/>
    <property type="project" value="UniProtKB-SubCell"/>
</dbReference>
<dbReference type="PANTHER" id="PTHR21666:SF288">
    <property type="entry name" value="CELL DIVISION PROTEIN YTFB"/>
    <property type="match status" value="1"/>
</dbReference>
<dbReference type="SUPFAM" id="SSF51261">
    <property type="entry name" value="Duplicated hybrid motif"/>
    <property type="match status" value="1"/>
</dbReference>
<dbReference type="InterPro" id="IPR011055">
    <property type="entry name" value="Dup_hybrid_motif"/>
</dbReference>
<keyword evidence="4" id="KW-0479">Metal-binding</keyword>
<evidence type="ECO:0000256" key="5">
    <source>
        <dbReference type="ARBA" id="ARBA00022801"/>
    </source>
</evidence>
<sequence length="456" mass="50262">MEPTEKQRKNNKAQEASPRFPKGHLITAGALCALLPLLFVVIPTEDAAATRHTTYELPLDLSETSPAAPEAPDSDPATVAIAEPAPVPERNWHEFTIKNGDNLSLLFQRAGLSDRDMYEVIANKDAKDSLRRIYPGQTLAFKMDADGKLAALRYDTSKLSHQIFTKTDAGFDAQQIDRTPDIITAFRHAEINSSLFLAGQQAGMEPALIMELANIFGWDVDFALDIREGDSFSLVYEERFLDGEKLDNGNILAAEFVNQGKKFRAVRYENEAGIAHYFTPTGDSMRKEFLRTPVDFARISSHFNLRRKHPVLHSIRAHKGTDYAASTGTPIRATGDGKVIHAGRKGGYGNTVIIQHGQTYRTLYAHMSKYARGVKTGSRVKQGQIIGYVGSTGLATGPHLHYEFYVNGAVRNPVTVPLPKANAIAKSEMNRFLAQTTTALAALENYQKTTQLALAD</sequence>
<accession>K4KLG7</accession>
<keyword evidence="13" id="KW-1185">Reference proteome</keyword>
<dbReference type="HOGENOM" id="CLU_026846_3_2_6"/>
<dbReference type="FunFam" id="2.70.70.10:FF:000002">
    <property type="entry name" value="Murein DD-endopeptidase MepM"/>
    <property type="match status" value="1"/>
</dbReference>
<dbReference type="InterPro" id="IPR045834">
    <property type="entry name" value="Csd3_N2"/>
</dbReference>
<evidence type="ECO:0000313" key="13">
    <source>
        <dbReference type="Proteomes" id="UP000000466"/>
    </source>
</evidence>
<evidence type="ECO:0000259" key="9">
    <source>
        <dbReference type="Pfam" id="PF01551"/>
    </source>
</evidence>
<dbReference type="EMBL" id="CP003746">
    <property type="protein sequence ID" value="AFU99065.1"/>
    <property type="molecule type" value="Genomic_DNA"/>
</dbReference>
<keyword evidence="6" id="KW-0862">Zinc</keyword>
<dbReference type="InterPro" id="IPR016047">
    <property type="entry name" value="M23ase_b-sheet_dom"/>
</dbReference>
<dbReference type="GO" id="GO:0006508">
    <property type="term" value="P:proteolysis"/>
    <property type="evidence" value="ECO:0007669"/>
    <property type="project" value="UniProtKB-KW"/>
</dbReference>
<dbReference type="OrthoDB" id="9805070at2"/>
<dbReference type="GO" id="GO:0042834">
    <property type="term" value="F:peptidoglycan binding"/>
    <property type="evidence" value="ECO:0007669"/>
    <property type="project" value="InterPro"/>
</dbReference>
<keyword evidence="3" id="KW-0645">Protease</keyword>
<dbReference type="GO" id="GO:0046872">
    <property type="term" value="F:metal ion binding"/>
    <property type="evidence" value="ECO:0007669"/>
    <property type="project" value="UniProtKB-KW"/>
</dbReference>
<dbReference type="eggNOG" id="COG0739">
    <property type="taxonomic scope" value="Bacteria"/>
</dbReference>
<comment type="cofactor">
    <cofactor evidence="1">
        <name>Zn(2+)</name>
        <dbReference type="ChEBI" id="CHEBI:29105"/>
    </cofactor>
</comment>
<keyword evidence="8" id="KW-0472">Membrane</keyword>
<dbReference type="Pfam" id="PF01551">
    <property type="entry name" value="Peptidase_M23"/>
    <property type="match status" value="1"/>
</dbReference>
<evidence type="ECO:0000256" key="2">
    <source>
        <dbReference type="ARBA" id="ARBA00004196"/>
    </source>
</evidence>
<evidence type="ECO:0000256" key="4">
    <source>
        <dbReference type="ARBA" id="ARBA00022723"/>
    </source>
</evidence>
<dbReference type="InterPro" id="IPR007340">
    <property type="entry name" value="LysM_Opacity-associatedA"/>
</dbReference>
<dbReference type="Pfam" id="PF19425">
    <property type="entry name" value="Csd3_N2"/>
    <property type="match status" value="1"/>
</dbReference>
<feature type="transmembrane region" description="Helical" evidence="8">
    <location>
        <begin position="21"/>
        <end position="42"/>
    </location>
</feature>
<organism evidence="12 13">
    <name type="scientific">Simiduia agarivorans (strain DSM 21679 / JCM 13881 / BCRC 17597 / SA1)</name>
    <dbReference type="NCBI Taxonomy" id="1117647"/>
    <lineage>
        <taxon>Bacteria</taxon>
        <taxon>Pseudomonadati</taxon>
        <taxon>Pseudomonadota</taxon>
        <taxon>Gammaproteobacteria</taxon>
        <taxon>Cellvibrionales</taxon>
        <taxon>Cellvibrionaceae</taxon>
        <taxon>Simiduia</taxon>
    </lineage>
</organism>
<feature type="domain" description="Csd3-like second N-terminal" evidence="11">
    <location>
        <begin position="189"/>
        <end position="304"/>
    </location>
</feature>
<name>K4KLG7_SIMAS</name>
<reference evidence="12 13" key="1">
    <citation type="journal article" date="2013" name="Genome Announc.">
        <title>Complete genome sequence of Simiduia agarivorans SA1(T), a marine bacterium able to degrade a variety of polysaccharides.</title>
        <authorList>
            <person name="Lin S.Y."/>
            <person name="Shieh W.Y."/>
            <person name="Chen J.S."/>
            <person name="Tang S.L."/>
        </authorList>
    </citation>
    <scope>NUCLEOTIDE SEQUENCE [LARGE SCALE GENOMIC DNA]</scope>
    <source>
        <strain evidence="13">DSM 21679 / JCM 13881 / BCRC 17597 / SA1</strain>
    </source>
</reference>
<gene>
    <name evidence="12" type="ordered locus">M5M_09400</name>
</gene>
<dbReference type="GO" id="GO:0004222">
    <property type="term" value="F:metalloendopeptidase activity"/>
    <property type="evidence" value="ECO:0007669"/>
    <property type="project" value="TreeGrafter"/>
</dbReference>
<evidence type="ECO:0000256" key="3">
    <source>
        <dbReference type="ARBA" id="ARBA00022670"/>
    </source>
</evidence>
<protein>
    <submittedName>
        <fullName evidence="12">M23 peptidase domain-containing protein</fullName>
    </submittedName>
</protein>
<evidence type="ECO:0000313" key="12">
    <source>
        <dbReference type="EMBL" id="AFU99065.1"/>
    </source>
</evidence>
<evidence type="ECO:0000259" key="11">
    <source>
        <dbReference type="Pfam" id="PF19425"/>
    </source>
</evidence>
<proteinExistence type="predicted"/>
<keyword evidence="8" id="KW-0812">Transmembrane</keyword>
<evidence type="ECO:0000256" key="7">
    <source>
        <dbReference type="ARBA" id="ARBA00023049"/>
    </source>
</evidence>
<keyword evidence="5" id="KW-0378">Hydrolase</keyword>
<dbReference type="KEGG" id="saga:M5M_09400"/>
<feature type="domain" description="M23ase beta-sheet core" evidence="9">
    <location>
        <begin position="317"/>
        <end position="413"/>
    </location>
</feature>
<evidence type="ECO:0000256" key="6">
    <source>
        <dbReference type="ARBA" id="ARBA00022833"/>
    </source>
</evidence>
<dbReference type="RefSeq" id="WP_015047229.1">
    <property type="nucleotide sequence ID" value="NC_018868.3"/>
</dbReference>
<comment type="subcellular location">
    <subcellularLocation>
        <location evidence="2">Cell envelope</location>
    </subcellularLocation>
</comment>
<keyword evidence="7" id="KW-0482">Metalloprotease</keyword>
<keyword evidence="8" id="KW-1133">Transmembrane helix</keyword>
<dbReference type="PANTHER" id="PTHR21666">
    <property type="entry name" value="PEPTIDASE-RELATED"/>
    <property type="match status" value="1"/>
</dbReference>
<dbReference type="Pfam" id="PF04225">
    <property type="entry name" value="LysM_OapA"/>
    <property type="match status" value="1"/>
</dbReference>